<evidence type="ECO:0000313" key="6">
    <source>
        <dbReference type="EMBL" id="CAB3923964.1"/>
    </source>
</evidence>
<dbReference type="InterPro" id="IPR050327">
    <property type="entry name" value="Proton-linked_MCT"/>
</dbReference>
<reference evidence="6 7" key="1">
    <citation type="submission" date="2020-04" db="EMBL/GenBank/DDBJ databases">
        <authorList>
            <person name="De Canck E."/>
        </authorList>
    </citation>
    <scope>NUCLEOTIDE SEQUENCE [LARGE SCALE GENOMIC DNA]</scope>
    <source>
        <strain evidence="6 7">LMG 26858</strain>
    </source>
</reference>
<dbReference type="PROSITE" id="PS50850">
    <property type="entry name" value="MFS"/>
    <property type="match status" value="1"/>
</dbReference>
<feature type="transmembrane region" description="Helical" evidence="4">
    <location>
        <begin position="53"/>
        <end position="73"/>
    </location>
</feature>
<dbReference type="InterPro" id="IPR036259">
    <property type="entry name" value="MFS_trans_sf"/>
</dbReference>
<dbReference type="AlphaFoldDB" id="A0A6S7F186"/>
<dbReference type="EMBL" id="CADILG010000066">
    <property type="protein sequence ID" value="CAB3923964.1"/>
    <property type="molecule type" value="Genomic_DNA"/>
</dbReference>
<evidence type="ECO:0000259" key="5">
    <source>
        <dbReference type="PROSITE" id="PS50850"/>
    </source>
</evidence>
<dbReference type="Pfam" id="PF07690">
    <property type="entry name" value="MFS_1"/>
    <property type="match status" value="1"/>
</dbReference>
<evidence type="ECO:0000256" key="4">
    <source>
        <dbReference type="SAM" id="Phobius"/>
    </source>
</evidence>
<feature type="transmembrane region" description="Helical" evidence="4">
    <location>
        <begin position="353"/>
        <end position="375"/>
    </location>
</feature>
<keyword evidence="3 4" id="KW-0472">Membrane</keyword>
<name>A0A6S7F186_9BURK</name>
<proteinExistence type="predicted"/>
<sequence length="422" mass="44533">MEKQESGGWYFGWNIVGAATLLTLLTVGLRMGIGPFFLPIAETLGFTRSTLSGIVAIGMLCYGLAMPLAGYLVSTRGTRFVLLTGAAIVVLSSIWTVFARGPIEFLFSFGVALSIGLGFTSPVALTPVISRWFTRQRGMALFFLSTGSMAGIALMTPTLTFAISAVGWQEALLGFAALFALLTVPVALFVMRDEAPEHTDLLPHQIPDKAASPAKPAAKRPAPKVRDALNSLPFWQVALGLFACGFSMNLLGTHGVPMLMDHGFDATTSSLGIGLIGLVAIFSTLVLGRMSDQVERRAILATIYLVRGLGFFALVMVGAHWELYAAATIGGVVWAGSIALSSAILADVYGVRLVGVLYGLAYLGHQVGGMISSWLGGWAYETFGTHWVAFGSAGVLLLAAALISLRLPARGMPRTVAVAAGR</sequence>
<dbReference type="PANTHER" id="PTHR11360:SF284">
    <property type="entry name" value="EG:103B4.3 PROTEIN-RELATED"/>
    <property type="match status" value="1"/>
</dbReference>
<dbReference type="Proteomes" id="UP000494117">
    <property type="component" value="Unassembled WGS sequence"/>
</dbReference>
<dbReference type="GO" id="GO:0022857">
    <property type="term" value="F:transmembrane transporter activity"/>
    <property type="evidence" value="ECO:0007669"/>
    <property type="project" value="InterPro"/>
</dbReference>
<accession>A0A6S7F186</accession>
<evidence type="ECO:0000256" key="2">
    <source>
        <dbReference type="ARBA" id="ARBA00022989"/>
    </source>
</evidence>
<feature type="domain" description="Major facilitator superfamily (MFS) profile" evidence="5">
    <location>
        <begin position="12"/>
        <end position="412"/>
    </location>
</feature>
<gene>
    <name evidence="6" type="ORF">LMG26858_05579</name>
</gene>
<dbReference type="InterPro" id="IPR020846">
    <property type="entry name" value="MFS_dom"/>
</dbReference>
<keyword evidence="1 4" id="KW-0812">Transmembrane</keyword>
<feature type="transmembrane region" description="Helical" evidence="4">
    <location>
        <begin position="80"/>
        <end position="99"/>
    </location>
</feature>
<dbReference type="SUPFAM" id="SSF103473">
    <property type="entry name" value="MFS general substrate transporter"/>
    <property type="match status" value="1"/>
</dbReference>
<keyword evidence="2 4" id="KW-1133">Transmembrane helix</keyword>
<feature type="transmembrane region" description="Helical" evidence="4">
    <location>
        <begin position="387"/>
        <end position="405"/>
    </location>
</feature>
<organism evidence="6 7">
    <name type="scientific">Achromobacter anxifer</name>
    <dbReference type="NCBI Taxonomy" id="1287737"/>
    <lineage>
        <taxon>Bacteria</taxon>
        <taxon>Pseudomonadati</taxon>
        <taxon>Pseudomonadota</taxon>
        <taxon>Betaproteobacteria</taxon>
        <taxon>Burkholderiales</taxon>
        <taxon>Alcaligenaceae</taxon>
        <taxon>Achromobacter</taxon>
    </lineage>
</organism>
<dbReference type="PANTHER" id="PTHR11360">
    <property type="entry name" value="MONOCARBOXYLATE TRANSPORTER"/>
    <property type="match status" value="1"/>
</dbReference>
<evidence type="ECO:0000313" key="7">
    <source>
        <dbReference type="Proteomes" id="UP000494117"/>
    </source>
</evidence>
<dbReference type="RefSeq" id="WP_175210588.1">
    <property type="nucleotide sequence ID" value="NZ_CADILG010000066.1"/>
</dbReference>
<dbReference type="InterPro" id="IPR011701">
    <property type="entry name" value="MFS"/>
</dbReference>
<evidence type="ECO:0000256" key="3">
    <source>
        <dbReference type="ARBA" id="ARBA00023136"/>
    </source>
</evidence>
<dbReference type="Gene3D" id="1.20.1250.20">
    <property type="entry name" value="MFS general substrate transporter like domains"/>
    <property type="match status" value="1"/>
</dbReference>
<feature type="transmembrane region" description="Helical" evidence="4">
    <location>
        <begin position="12"/>
        <end position="33"/>
    </location>
</feature>
<feature type="transmembrane region" description="Helical" evidence="4">
    <location>
        <begin position="299"/>
        <end position="317"/>
    </location>
</feature>
<feature type="transmembrane region" description="Helical" evidence="4">
    <location>
        <begin position="268"/>
        <end position="287"/>
    </location>
</feature>
<keyword evidence="7" id="KW-1185">Reference proteome</keyword>
<feature type="transmembrane region" description="Helical" evidence="4">
    <location>
        <begin position="228"/>
        <end position="248"/>
    </location>
</feature>
<feature type="transmembrane region" description="Helical" evidence="4">
    <location>
        <begin position="323"/>
        <end position="346"/>
    </location>
</feature>
<feature type="transmembrane region" description="Helical" evidence="4">
    <location>
        <begin position="171"/>
        <end position="191"/>
    </location>
</feature>
<feature type="transmembrane region" description="Helical" evidence="4">
    <location>
        <begin position="105"/>
        <end position="129"/>
    </location>
</feature>
<protein>
    <submittedName>
        <fullName evidence="6">L-lactate transporter</fullName>
    </submittedName>
</protein>
<evidence type="ECO:0000256" key="1">
    <source>
        <dbReference type="ARBA" id="ARBA00022692"/>
    </source>
</evidence>
<feature type="transmembrane region" description="Helical" evidence="4">
    <location>
        <begin position="141"/>
        <end position="165"/>
    </location>
</feature>